<dbReference type="RefSeq" id="WP_225403993.1">
    <property type="nucleotide sequence ID" value="NZ_JAYJJR010000010.1"/>
</dbReference>
<comment type="caution">
    <text evidence="1">The sequence shown here is derived from an EMBL/GenBank/DDBJ whole genome shotgun (WGS) entry which is preliminary data.</text>
</comment>
<dbReference type="EMBL" id="JAYJJR010000010">
    <property type="protein sequence ID" value="MEB3022486.1"/>
    <property type="molecule type" value="Genomic_DNA"/>
</dbReference>
<dbReference type="Proteomes" id="UP001299596">
    <property type="component" value="Unassembled WGS sequence"/>
</dbReference>
<protein>
    <submittedName>
        <fullName evidence="1">Uncharacterized protein</fullName>
    </submittedName>
</protein>
<gene>
    <name evidence="1" type="ORF">K6T79_15675</name>
</gene>
<evidence type="ECO:0000313" key="2">
    <source>
        <dbReference type="Proteomes" id="UP001299596"/>
    </source>
</evidence>
<reference evidence="1 2" key="1">
    <citation type="submission" date="2023-12" db="EMBL/GenBank/DDBJ databases">
        <title>Description of new species of Mycobacterium terrae complex isolated from sewage at the Sao Paulo Zoological Park Foundation in Brazil.</title>
        <authorList>
            <person name="Romagnoli C.L."/>
            <person name="Conceicao E.C."/>
            <person name="Machado E."/>
            <person name="Barreto L.B.P.F."/>
            <person name="Sharma A."/>
            <person name="Silva N.M."/>
            <person name="Marques L.E."/>
            <person name="Juliana M.A."/>
            <person name="Lourenco M.C.S."/>
            <person name="Digiampietri L.A."/>
            <person name="Suffys P.N."/>
            <person name="Viana-Niero C."/>
        </authorList>
    </citation>
    <scope>NUCLEOTIDE SEQUENCE [LARGE SCALE GENOMIC DNA]</scope>
    <source>
        <strain evidence="1 2">MYC098</strain>
    </source>
</reference>
<keyword evidence="2" id="KW-1185">Reference proteome</keyword>
<proteinExistence type="predicted"/>
<evidence type="ECO:0000313" key="1">
    <source>
        <dbReference type="EMBL" id="MEB3022486.1"/>
    </source>
</evidence>
<organism evidence="1 2">
    <name type="scientific">[Mycobacterium] crassicus</name>
    <dbReference type="NCBI Taxonomy" id="2872309"/>
    <lineage>
        <taxon>Bacteria</taxon>
        <taxon>Bacillati</taxon>
        <taxon>Actinomycetota</taxon>
        <taxon>Actinomycetes</taxon>
        <taxon>Mycobacteriales</taxon>
        <taxon>Mycobacteriaceae</taxon>
        <taxon>Mycolicibacter</taxon>
    </lineage>
</organism>
<name>A0ABU5XJV8_9MYCO</name>
<accession>A0ABU5XJV8</accession>
<sequence length="71" mass="8107">MKEVTPVRRGTLTRQEIRANGAIQHKLFSRRSILPTGNLATLRGQPFDFVVTAAVTQPMPERHRTHDHFLC</sequence>